<reference evidence="1" key="1">
    <citation type="submission" date="2019-11" db="UniProtKB">
        <authorList>
            <consortium name="WormBaseParasite"/>
        </authorList>
    </citation>
    <scope>IDENTIFICATION</scope>
</reference>
<sequence>QTGTTEQALLTNHKPELHVRRRPSEFTTLPTTYCFSYVPVSDWLHIFLALERRDGELAEADVVFVRRHTHHCHANKMPVVKGNA</sequence>
<proteinExistence type="predicted"/>
<dbReference type="WBParaSite" id="MCU_010481-RA">
    <property type="protein sequence ID" value="MCU_010481-RA"/>
    <property type="gene ID" value="MCU_010481"/>
</dbReference>
<name>A0A5K3FPX2_MESCO</name>
<accession>A0A5K3FPX2</accession>
<protein>
    <submittedName>
        <fullName evidence="1">ABO glycosyltransferase</fullName>
    </submittedName>
</protein>
<organism evidence="1">
    <name type="scientific">Mesocestoides corti</name>
    <name type="common">Flatworm</name>
    <dbReference type="NCBI Taxonomy" id="53468"/>
    <lineage>
        <taxon>Eukaryota</taxon>
        <taxon>Metazoa</taxon>
        <taxon>Spiralia</taxon>
        <taxon>Lophotrochozoa</taxon>
        <taxon>Platyhelminthes</taxon>
        <taxon>Cestoda</taxon>
        <taxon>Eucestoda</taxon>
        <taxon>Cyclophyllidea</taxon>
        <taxon>Mesocestoididae</taxon>
        <taxon>Mesocestoides</taxon>
    </lineage>
</organism>
<dbReference type="AlphaFoldDB" id="A0A5K3FPX2"/>
<evidence type="ECO:0000313" key="1">
    <source>
        <dbReference type="WBParaSite" id="MCU_010481-RA"/>
    </source>
</evidence>